<feature type="compositionally biased region" description="Low complexity" evidence="1">
    <location>
        <begin position="889"/>
        <end position="902"/>
    </location>
</feature>
<evidence type="ECO:0000313" key="4">
    <source>
        <dbReference type="Proteomes" id="UP000295777"/>
    </source>
</evidence>
<name>A0A4R1GE55_9BACT</name>
<feature type="compositionally biased region" description="Low complexity" evidence="1">
    <location>
        <begin position="827"/>
        <end position="837"/>
    </location>
</feature>
<dbReference type="AlphaFoldDB" id="A0A4R1GE55"/>
<gene>
    <name evidence="3" type="ORF">CLV27_1336</name>
</gene>
<accession>A0A4R1GE55</accession>
<dbReference type="RefSeq" id="WP_132527063.1">
    <property type="nucleotide sequence ID" value="NZ_SMFV01000004.1"/>
</dbReference>
<feature type="chain" id="PRO_5020234180" description="Carboxypeptidase family protein" evidence="2">
    <location>
        <begin position="19"/>
        <end position="1089"/>
    </location>
</feature>
<dbReference type="Proteomes" id="UP000295777">
    <property type="component" value="Unassembled WGS sequence"/>
</dbReference>
<proteinExistence type="predicted"/>
<feature type="region of interest" description="Disordered" evidence="1">
    <location>
        <begin position="812"/>
        <end position="914"/>
    </location>
</feature>
<reference evidence="3 4" key="1">
    <citation type="submission" date="2019-03" db="EMBL/GenBank/DDBJ databases">
        <title>Genomic Encyclopedia of Archaeal and Bacterial Type Strains, Phase II (KMG-II): from individual species to whole genera.</title>
        <authorList>
            <person name="Goeker M."/>
        </authorList>
    </citation>
    <scope>NUCLEOTIDE SEQUENCE [LARGE SCALE GENOMIC DNA]</scope>
    <source>
        <strain evidence="3 4">DSM 24425</strain>
    </source>
</reference>
<feature type="compositionally biased region" description="Acidic residues" evidence="1">
    <location>
        <begin position="193"/>
        <end position="208"/>
    </location>
</feature>
<feature type="compositionally biased region" description="Low complexity" evidence="1">
    <location>
        <begin position="216"/>
        <end position="311"/>
    </location>
</feature>
<evidence type="ECO:0000256" key="1">
    <source>
        <dbReference type="SAM" id="MobiDB-lite"/>
    </source>
</evidence>
<keyword evidence="4" id="KW-1185">Reference proteome</keyword>
<evidence type="ECO:0008006" key="5">
    <source>
        <dbReference type="Google" id="ProtNLM"/>
    </source>
</evidence>
<feature type="region of interest" description="Disordered" evidence="1">
    <location>
        <begin position="193"/>
        <end position="315"/>
    </location>
</feature>
<evidence type="ECO:0000256" key="2">
    <source>
        <dbReference type="SAM" id="SignalP"/>
    </source>
</evidence>
<feature type="signal peptide" evidence="2">
    <location>
        <begin position="1"/>
        <end position="18"/>
    </location>
</feature>
<comment type="caution">
    <text evidence="3">The sequence shown here is derived from an EMBL/GenBank/DDBJ whole genome shotgun (WGS) entry which is preliminary data.</text>
</comment>
<organism evidence="3 4">
    <name type="scientific">Phorcysia thermohydrogeniphila</name>
    <dbReference type="NCBI Taxonomy" id="936138"/>
    <lineage>
        <taxon>Bacteria</taxon>
        <taxon>Pseudomonadati</taxon>
        <taxon>Aquificota</taxon>
        <taxon>Aquificia</taxon>
        <taxon>Desulfurobacteriales</taxon>
        <taxon>Desulfurobacteriaceae</taxon>
        <taxon>Phorcysia</taxon>
    </lineage>
</organism>
<keyword evidence="2" id="KW-0732">Signal</keyword>
<sequence>MKIRKLLLFSTIASLYLASCGGGSDSTSSYTLRGAVLASKVKGVKVCEAGTTNCSVTDENGYYTLTVHSLPVKLELKVGKVVLGDVEVASTQVEEAVITPLDLAEGDPDVAEKVGAFIHALAGDVEGDDVVVDLSNVDIEEEVDVEKKIEEGEEIRLNLGEYEISVHQNGVEVVTQQGVQVVNYDVTQVENEENEVCQELSQQEESEGTEQVSQGETVTSEQAQSEETQTSEQQETAPETGTGETQTTETQTSGEQTTTDQAQTTETQTSGEQTTTDQTQTTETQTSGEQTTTDQTQTDQTQTTETQTSQEPRTVTIRGLAYDSEVDSGVAHLYKVNPDGTLVEVTQTEFTGGEFSFEITEGDIESDAKYIVKVEGQIGGKEVKFVSTLGSGETIISKVQENNGEVSQEDIPELVVSNVSTADYLLLKSEYGSLSEINTEDLEKLLAQVKALKLDERLNVAAAIKAYVDKGAELKEGISDLAGLVREVIKHVNDDGQLTTSELKEIFASEDDIGKFGEAIVEVKGDENLKKVLVESAVAPEDEEVINAIEGKTFYFKEDEYAPVYQTITFEEDEDGDGKGEIETHAYVYTEGESGGQWIEENDVSKIPLYLKRWEVSGGKLYVYSDANIKYLFNVLSMDEDKIVGIATAEDDSNINWLSDKYAFIYGDTSTTYQSLEDFVSHFTNCDVAQIIQAYMSGNFETAQQLEGNCFLGAFKFDTQNHQVIFSMPTFDQFGNLTGSRDLVFGSYEINGNEMKITFTPVKYDDVEYQIFPPNFQPVIYVRLVDQQLAEEAQSQEASLYTMRALRQEELTTDGTVEGVPPELQDTGDVSTDGTTGELPPELQDAGDITTGDVPTDGTLEEPPPELQDTGDIPTDGTVEEPPSELQDTTGELPTEGTTGELSQDEGTATSSELEGEGAEGVTFPVSEATPQVGNVIVLFAADNLKMTLYTRVDFVQSFVSDPFAIYGMQPPEGETINMTDSFEKFVCEEYIEDERVTLQDVDNPDNQATLWCENDELKISFNGGDAVDFNEDTGKLSACPIFGEGSECTIVDATEVGFTVCKLENNQPSECKFFTNTEKMDEFLDDLE</sequence>
<evidence type="ECO:0000313" key="3">
    <source>
        <dbReference type="EMBL" id="TCK04019.1"/>
    </source>
</evidence>
<dbReference type="EMBL" id="SMFV01000004">
    <property type="protein sequence ID" value="TCK04019.1"/>
    <property type="molecule type" value="Genomic_DNA"/>
</dbReference>
<protein>
    <recommendedName>
        <fullName evidence="5">Carboxypeptidase family protein</fullName>
    </recommendedName>
</protein>